<dbReference type="InterPro" id="IPR043129">
    <property type="entry name" value="ATPase_NBD"/>
</dbReference>
<dbReference type="InterPro" id="IPR036388">
    <property type="entry name" value="WH-like_DNA-bd_sf"/>
</dbReference>
<keyword evidence="3" id="KW-0418">Kinase</keyword>
<dbReference type="Gene3D" id="1.10.10.10">
    <property type="entry name" value="Winged helix-like DNA-binding domain superfamily/Winged helix DNA-binding domain"/>
    <property type="match status" value="1"/>
</dbReference>
<dbReference type="Pfam" id="PF00480">
    <property type="entry name" value="ROK"/>
    <property type="match status" value="1"/>
</dbReference>
<gene>
    <name evidence="3" type="ORF">J2S69_004028</name>
    <name evidence="2" type="ORF">O2L01_17005</name>
</gene>
<dbReference type="GO" id="GO:0016301">
    <property type="term" value="F:kinase activity"/>
    <property type="evidence" value="ECO:0007669"/>
    <property type="project" value="UniProtKB-KW"/>
</dbReference>
<reference evidence="2" key="1">
    <citation type="submission" date="2022-12" db="EMBL/GenBank/DDBJ databases">
        <title>Gycomyces niveus sp.nov., a novel actinomycete isolated from soil in Shouguang.</title>
        <authorList>
            <person name="Yang X."/>
        </authorList>
    </citation>
    <scope>NUCLEOTIDE SEQUENCE</scope>
    <source>
        <strain evidence="2">DSM 44724</strain>
    </source>
</reference>
<dbReference type="Proteomes" id="UP001145799">
    <property type="component" value="Unassembled WGS sequence"/>
</dbReference>
<evidence type="ECO:0000313" key="4">
    <source>
        <dbReference type="Proteomes" id="UP001145799"/>
    </source>
</evidence>
<organism evidence="2 4">
    <name type="scientific">Glycomyces lechevalierae</name>
    <dbReference type="NCBI Taxonomy" id="256034"/>
    <lineage>
        <taxon>Bacteria</taxon>
        <taxon>Bacillati</taxon>
        <taxon>Actinomycetota</taxon>
        <taxon>Actinomycetes</taxon>
        <taxon>Glycomycetales</taxon>
        <taxon>Glycomycetaceae</taxon>
        <taxon>Glycomyces</taxon>
    </lineage>
</organism>
<dbReference type="PANTHER" id="PTHR18964">
    <property type="entry name" value="ROK (REPRESSOR, ORF, KINASE) FAMILY"/>
    <property type="match status" value="1"/>
</dbReference>
<dbReference type="InterPro" id="IPR000600">
    <property type="entry name" value="ROK"/>
</dbReference>
<sequence length="389" mass="41196">MPQTMTSADLRIHNQVRLLRAVHDAAEPFTRAEAARLLGIGRNTAAALVGELEQARLLHEVPAETSGRGRPTTLLVPHPQGPLAFAVDFREDTWTLAAAELGGAVTELETGEHDRTPNVFAEIRAAVARHETPRLTVLGFATSGPIRDGHRLHISHLGWDEVELGELIGPDWPRTVIDNDARLAGLAEARRGALRGMGTALHFHIDFDIGGTLLLAGDAQRGGHNIAGEFGHMPLSGSTLRCMCGVQGCWSLDVGANALIRRFGEAPGYGAGRELAQEVLRRAEAGDVEAGAALDDNAAALGKGLGALANALDPEAISLSGLGVELIRLRRAVIEAQCVEALMEFRRNEPPQIVAGKLGGAGPLRGAAEVAWDAVLNADWVKARLTGGR</sequence>
<dbReference type="AlphaFoldDB" id="A0A9X3SVJ1"/>
<dbReference type="SUPFAM" id="SSF53067">
    <property type="entry name" value="Actin-like ATPase domain"/>
    <property type="match status" value="1"/>
</dbReference>
<dbReference type="InterPro" id="IPR036390">
    <property type="entry name" value="WH_DNA-bd_sf"/>
</dbReference>
<keyword evidence="5" id="KW-1185">Reference proteome</keyword>
<evidence type="ECO:0000313" key="5">
    <source>
        <dbReference type="Proteomes" id="UP001183604"/>
    </source>
</evidence>
<evidence type="ECO:0000256" key="1">
    <source>
        <dbReference type="ARBA" id="ARBA00006479"/>
    </source>
</evidence>
<dbReference type="RefSeq" id="WP_270123183.1">
    <property type="nucleotide sequence ID" value="NZ_BAAAOM010000003.1"/>
</dbReference>
<protein>
    <submittedName>
        <fullName evidence="3">NBD/HSP70 family sugar kinase</fullName>
    </submittedName>
    <submittedName>
        <fullName evidence="2">ROK family transcriptional regulator</fullName>
    </submittedName>
</protein>
<dbReference type="Proteomes" id="UP001183604">
    <property type="component" value="Unassembled WGS sequence"/>
</dbReference>
<reference evidence="3 5" key="2">
    <citation type="submission" date="2023-07" db="EMBL/GenBank/DDBJ databases">
        <title>Sequencing the genomes of 1000 actinobacteria strains.</title>
        <authorList>
            <person name="Klenk H.-P."/>
        </authorList>
    </citation>
    <scope>NUCLEOTIDE SEQUENCE [LARGE SCALE GENOMIC DNA]</scope>
    <source>
        <strain evidence="3 5">DSM 44724</strain>
    </source>
</reference>
<evidence type="ECO:0000313" key="2">
    <source>
        <dbReference type="EMBL" id="MDA1386700.1"/>
    </source>
</evidence>
<evidence type="ECO:0000313" key="3">
    <source>
        <dbReference type="EMBL" id="MDR7340309.1"/>
    </source>
</evidence>
<dbReference type="SUPFAM" id="SSF46785">
    <property type="entry name" value="Winged helix' DNA-binding domain"/>
    <property type="match status" value="1"/>
</dbReference>
<keyword evidence="3" id="KW-0808">Transferase</keyword>
<comment type="similarity">
    <text evidence="1">Belongs to the ROK (NagC/XylR) family.</text>
</comment>
<dbReference type="Gene3D" id="3.30.420.40">
    <property type="match status" value="2"/>
</dbReference>
<comment type="caution">
    <text evidence="2">The sequence shown here is derived from an EMBL/GenBank/DDBJ whole genome shotgun (WGS) entry which is preliminary data.</text>
</comment>
<proteinExistence type="inferred from homology"/>
<dbReference type="EMBL" id="JAVDYD010000001">
    <property type="protein sequence ID" value="MDR7340309.1"/>
    <property type="molecule type" value="Genomic_DNA"/>
</dbReference>
<dbReference type="PANTHER" id="PTHR18964:SF149">
    <property type="entry name" value="BIFUNCTIONAL UDP-N-ACETYLGLUCOSAMINE 2-EPIMERASE_N-ACETYLMANNOSAMINE KINASE"/>
    <property type="match status" value="1"/>
</dbReference>
<accession>A0A9X3SVJ1</accession>
<name>A0A9X3SVJ1_9ACTN</name>
<dbReference type="EMBL" id="JAPZVQ010000011">
    <property type="protein sequence ID" value="MDA1386700.1"/>
    <property type="molecule type" value="Genomic_DNA"/>
</dbReference>